<comment type="similarity">
    <text evidence="2">Belongs to the ABC transporter superfamily.</text>
</comment>
<dbReference type="GO" id="GO:0042626">
    <property type="term" value="F:ATPase-coupled transmembrane transporter activity"/>
    <property type="evidence" value="ECO:0007669"/>
    <property type="project" value="TreeGrafter"/>
</dbReference>
<gene>
    <name evidence="12" type="ORF">ADCFC_01250</name>
</gene>
<evidence type="ECO:0000256" key="9">
    <source>
        <dbReference type="ARBA" id="ARBA00023136"/>
    </source>
</evidence>
<keyword evidence="6" id="KW-0547">Nucleotide-binding</keyword>
<evidence type="ECO:0000259" key="11">
    <source>
        <dbReference type="PROSITE" id="PS50893"/>
    </source>
</evidence>
<keyword evidence="7 12" id="KW-0067">ATP-binding</keyword>
<dbReference type="EMBL" id="AP022829">
    <property type="protein sequence ID" value="BCA87626.1"/>
    <property type="molecule type" value="Genomic_DNA"/>
</dbReference>
<dbReference type="Proteomes" id="UP000501727">
    <property type="component" value="Chromosome"/>
</dbReference>
<dbReference type="GO" id="GO:0016887">
    <property type="term" value="F:ATP hydrolysis activity"/>
    <property type="evidence" value="ECO:0007669"/>
    <property type="project" value="InterPro"/>
</dbReference>
<feature type="domain" description="ABC transporter" evidence="11">
    <location>
        <begin position="2"/>
        <end position="241"/>
    </location>
</feature>
<dbReference type="GO" id="GO:0005524">
    <property type="term" value="F:ATP binding"/>
    <property type="evidence" value="ECO:0007669"/>
    <property type="project" value="UniProtKB-KW"/>
</dbReference>
<comment type="subcellular location">
    <subcellularLocation>
        <location evidence="1">Cell membrane</location>
        <topology evidence="1">Peripheral membrane protein</topology>
    </subcellularLocation>
</comment>
<organism evidence="12 13">
    <name type="scientific">Adlercreutzia hattorii</name>
    <dbReference type="NCBI Taxonomy" id="2707299"/>
    <lineage>
        <taxon>Bacteria</taxon>
        <taxon>Bacillati</taxon>
        <taxon>Actinomycetota</taxon>
        <taxon>Coriobacteriia</taxon>
        <taxon>Eggerthellales</taxon>
        <taxon>Eggerthellaceae</taxon>
        <taxon>Adlercreutzia</taxon>
    </lineage>
</organism>
<dbReference type="InterPro" id="IPR015856">
    <property type="entry name" value="ABC_transpr_CbiO/EcfA_su"/>
</dbReference>
<keyword evidence="8" id="KW-1278">Translocase</keyword>
<evidence type="ECO:0000313" key="13">
    <source>
        <dbReference type="Proteomes" id="UP000501727"/>
    </source>
</evidence>
<dbReference type="Pfam" id="PF00005">
    <property type="entry name" value="ABC_tran"/>
    <property type="match status" value="2"/>
</dbReference>
<evidence type="ECO:0000256" key="8">
    <source>
        <dbReference type="ARBA" id="ARBA00022967"/>
    </source>
</evidence>
<dbReference type="SMART" id="SM00382">
    <property type="entry name" value="AAA"/>
    <property type="match status" value="2"/>
</dbReference>
<protein>
    <submittedName>
        <fullName evidence="12">ABC transporter ATP-binding protein</fullName>
    </submittedName>
</protein>
<keyword evidence="9" id="KW-0472">Membrane</keyword>
<evidence type="ECO:0000256" key="2">
    <source>
        <dbReference type="ARBA" id="ARBA00005417"/>
    </source>
</evidence>
<evidence type="ECO:0000256" key="5">
    <source>
        <dbReference type="ARBA" id="ARBA00022737"/>
    </source>
</evidence>
<dbReference type="PANTHER" id="PTHR43553:SF23">
    <property type="entry name" value="ABC TRANSPORTER ATP-BINDING COMPONENT"/>
    <property type="match status" value="1"/>
</dbReference>
<dbReference type="SUPFAM" id="SSF52540">
    <property type="entry name" value="P-loop containing nucleoside triphosphate hydrolases"/>
    <property type="match status" value="2"/>
</dbReference>
<dbReference type="RefSeq" id="WP_173111372.1">
    <property type="nucleotide sequence ID" value="NZ_AP022829.1"/>
</dbReference>
<comment type="function">
    <text evidence="10">Probably part of an ABC transporter complex. Responsible for energy coupling to the transport system.</text>
</comment>
<reference evidence="13" key="2">
    <citation type="submission" date="2020-03" db="EMBL/GenBank/DDBJ databases">
        <title>Complete Genome Sequence of Adlercreutzia sp. strain 8CFCBH1 Producing Equol, Isolated from Healthy Japanese Feces.</title>
        <authorList>
            <person name="Ogata Y."/>
            <person name="Sakamoto M."/>
            <person name="Ohkuma M."/>
            <person name="Hattori M."/>
            <person name="Suda W."/>
        </authorList>
    </citation>
    <scope>NUCLEOTIDE SEQUENCE [LARGE SCALE GENOMIC DNA]</scope>
    <source>
        <strain evidence="13">8CFCBH1</strain>
    </source>
</reference>
<evidence type="ECO:0000256" key="6">
    <source>
        <dbReference type="ARBA" id="ARBA00022741"/>
    </source>
</evidence>
<dbReference type="InterPro" id="IPR017871">
    <property type="entry name" value="ABC_transporter-like_CS"/>
</dbReference>
<sequence>MIDFRNITYSYGTDMSPSLANVTLHVNPGEVVLLTGSSGSGKSTLLRLVNGLIPHYHEGEMSGTVTVAGIEPRDRELYELAKMVGSVFQNPQTQFFCLNTTEELAFSCENFGLPVSEIAHRLDTTVQQLCLEELLNKNPFLLSGGQKQRIACGSAQMMNQEIFVLDEPSSNLDGRSVRLLAEVIAYWKKEGRTVLVAEHRLGYLKDIVDRVVVLNKGSLIEDFAASDFYAMGSSAFIKRGLRDPHTECCVAVTDQIDIADAGFVSVANLQYSYSKKINGLSIPLAKFPIGSITALVGENGAGKSTLLRCLCGLNRKCYGTLEINGELFGLNKPTGRAYMVMQNTGNQLFAESVRAEVESSCSSAEEVTAILDALDLADLAARHPLSLSGGQQQRVAVASAIASNRGLLLLDEPTSGLDYQSMREVASSLKKSSIMGCTVIVVTHDREFITSCCTHYAVLKNGRLSETRVLDEDSASELNAALDAMQSSVTDTACMV</sequence>
<keyword evidence="5" id="KW-0677">Repeat</keyword>
<dbReference type="InterPro" id="IPR003439">
    <property type="entry name" value="ABC_transporter-like_ATP-bd"/>
</dbReference>
<dbReference type="PROSITE" id="PS00211">
    <property type="entry name" value="ABC_TRANSPORTER_1"/>
    <property type="match status" value="1"/>
</dbReference>
<reference evidence="13" key="1">
    <citation type="journal article" date="2020" name="Microbiol. Resour. Announc.">
        <title>Complete Genome Sequence of Adlercreutzia sp. Strain 8CFCBH1, a Potent Producer of Equol, Isolated from Healthy Japanese Feces.</title>
        <authorList>
            <person name="Ogata Y."/>
            <person name="Sakamoto M."/>
            <person name="Ohkuma M."/>
            <person name="Hattori M."/>
            <person name="Suda W."/>
        </authorList>
    </citation>
    <scope>NUCLEOTIDE SEQUENCE [LARGE SCALE GENOMIC DNA]</scope>
    <source>
        <strain evidence="13">8CFCBH1</strain>
    </source>
</reference>
<keyword evidence="4" id="KW-1003">Cell membrane</keyword>
<evidence type="ECO:0000256" key="4">
    <source>
        <dbReference type="ARBA" id="ARBA00022475"/>
    </source>
</evidence>
<dbReference type="CDD" id="cd03225">
    <property type="entry name" value="ABC_cobalt_CbiO_domain1"/>
    <property type="match status" value="1"/>
</dbReference>
<evidence type="ECO:0000313" key="12">
    <source>
        <dbReference type="EMBL" id="BCA87626.1"/>
    </source>
</evidence>
<dbReference type="InterPro" id="IPR003593">
    <property type="entry name" value="AAA+_ATPase"/>
</dbReference>
<accession>A0A6F8SJN7</accession>
<evidence type="ECO:0000256" key="7">
    <source>
        <dbReference type="ARBA" id="ARBA00022840"/>
    </source>
</evidence>
<dbReference type="PROSITE" id="PS50893">
    <property type="entry name" value="ABC_TRANSPORTER_2"/>
    <property type="match status" value="2"/>
</dbReference>
<dbReference type="Gene3D" id="3.40.50.300">
    <property type="entry name" value="P-loop containing nucleotide triphosphate hydrolases"/>
    <property type="match status" value="2"/>
</dbReference>
<dbReference type="KEGG" id="ahat:ADCFC_02450"/>
<keyword evidence="13" id="KW-1185">Reference proteome</keyword>
<evidence type="ECO:0000256" key="3">
    <source>
        <dbReference type="ARBA" id="ARBA00022448"/>
    </source>
</evidence>
<keyword evidence="3" id="KW-0813">Transport</keyword>
<dbReference type="AlphaFoldDB" id="A0A6F8SJN7"/>
<evidence type="ECO:0000256" key="1">
    <source>
        <dbReference type="ARBA" id="ARBA00004202"/>
    </source>
</evidence>
<proteinExistence type="inferred from homology"/>
<dbReference type="GO" id="GO:0043190">
    <property type="term" value="C:ATP-binding cassette (ABC) transporter complex"/>
    <property type="evidence" value="ECO:0007669"/>
    <property type="project" value="TreeGrafter"/>
</dbReference>
<dbReference type="InterPro" id="IPR050095">
    <property type="entry name" value="ECF_ABC_transporter_ATP-bd"/>
</dbReference>
<dbReference type="PANTHER" id="PTHR43553">
    <property type="entry name" value="HEAVY METAL TRANSPORTER"/>
    <property type="match status" value="1"/>
</dbReference>
<feature type="domain" description="ABC transporter" evidence="11">
    <location>
        <begin position="264"/>
        <end position="486"/>
    </location>
</feature>
<dbReference type="InterPro" id="IPR027417">
    <property type="entry name" value="P-loop_NTPase"/>
</dbReference>
<name>A0A6F8SJN7_9ACTN</name>
<evidence type="ECO:0000256" key="10">
    <source>
        <dbReference type="ARBA" id="ARBA00025157"/>
    </source>
</evidence>